<dbReference type="SUPFAM" id="SSF56601">
    <property type="entry name" value="beta-lactamase/transpeptidase-like"/>
    <property type="match status" value="1"/>
</dbReference>
<dbReference type="SUPFAM" id="SSF56519">
    <property type="entry name" value="Penicillin binding protein dimerisation domain"/>
    <property type="match status" value="1"/>
</dbReference>
<dbReference type="EMBL" id="CP047593">
    <property type="protein sequence ID" value="QHI70448.1"/>
    <property type="molecule type" value="Genomic_DNA"/>
</dbReference>
<evidence type="ECO:0000256" key="2">
    <source>
        <dbReference type="ARBA" id="ARBA00004236"/>
    </source>
</evidence>
<keyword evidence="3" id="KW-1003">Cell membrane</keyword>
<comment type="subcellular location">
    <subcellularLocation>
        <location evidence="2">Cell membrane</location>
    </subcellularLocation>
    <subcellularLocation>
        <location evidence="1">Membrane</location>
        <topology evidence="1">Single-pass membrane protein</topology>
    </subcellularLocation>
</comment>
<evidence type="ECO:0000256" key="13">
    <source>
        <dbReference type="ARBA" id="ARBA00023316"/>
    </source>
</evidence>
<keyword evidence="6" id="KW-0645">Protease</keyword>
<dbReference type="Pfam" id="PF03717">
    <property type="entry name" value="PBP_dimer"/>
    <property type="match status" value="1"/>
</dbReference>
<dbReference type="PANTHER" id="PTHR30627">
    <property type="entry name" value="PEPTIDOGLYCAN D,D-TRANSPEPTIDASE"/>
    <property type="match status" value="1"/>
</dbReference>
<evidence type="ECO:0000256" key="8">
    <source>
        <dbReference type="ARBA" id="ARBA00022801"/>
    </source>
</evidence>
<reference evidence="16 17" key="1">
    <citation type="submission" date="2020-01" db="EMBL/GenBank/DDBJ databases">
        <title>Ponticoccus aerotolerans gen. nov., sp. nov., an anaerobic bacterium and proposal of Ponticoccusceae fam. nov., Ponticoccusles ord. nov. and Ponticoccuse classis nov. in the phylum Kiritimatiellaeota.</title>
        <authorList>
            <person name="Zhou L.Y."/>
            <person name="Du Z.J."/>
        </authorList>
    </citation>
    <scope>NUCLEOTIDE SEQUENCE [LARGE SCALE GENOMIC DNA]</scope>
    <source>
        <strain evidence="16 17">S-5007</strain>
    </source>
</reference>
<evidence type="ECO:0000256" key="5">
    <source>
        <dbReference type="ARBA" id="ARBA00022645"/>
    </source>
</evidence>
<dbReference type="GO" id="GO:0008658">
    <property type="term" value="F:penicillin binding"/>
    <property type="evidence" value="ECO:0007669"/>
    <property type="project" value="InterPro"/>
</dbReference>
<dbReference type="Proteomes" id="UP000464954">
    <property type="component" value="Chromosome"/>
</dbReference>
<evidence type="ECO:0000313" key="17">
    <source>
        <dbReference type="Proteomes" id="UP000464954"/>
    </source>
</evidence>
<dbReference type="InterPro" id="IPR050515">
    <property type="entry name" value="Beta-lactam/transpept"/>
</dbReference>
<dbReference type="InterPro" id="IPR001460">
    <property type="entry name" value="PCN-bd_Tpept"/>
</dbReference>
<keyword evidence="11" id="KW-1133">Transmembrane helix</keyword>
<dbReference type="Pfam" id="PF00905">
    <property type="entry name" value="Transpeptidase"/>
    <property type="match status" value="1"/>
</dbReference>
<gene>
    <name evidence="16" type="primary">mrdA</name>
    <name evidence="16" type="ORF">GT409_13705</name>
</gene>
<sequence length="602" mass="67106">MRIYVALACMAAAYLFLMGSLWRLQVADSSRFEDRIQVQSLRRIRMPGIRGKIYDRNDLCLADNRPDYSIAMYLENIRRPGPWAKTIDHSMEVIDQVSAMTGLPPKVDRDDVRKHIHLRLPLPLILWRDIGMQPMARFAEQALNIPGVDLYTQMTRQYPYSPYTSHLIGYVGKADPGKLNEEEKYNYYLPEMGGRAGLEKLFDPFLRGEAGGKIVQIDVSGYHHDELARREPRRGGDLRLTLDIEVQLLAHQALGTNQGAVVVMDPNNGDVLAMVSAPSYDANLFVPYITSKDWRRLSDDPAKPLLNRAVAGTYPPGSTFKPFVGLAASTVNPHAVSTVYDCPGAFRVGRRVMRDWNWAGHGERDLRGALMRSANVYFFKTILENGWEPVVEQADKAGFGQKTGVEVDYEAAGLLPDKEWQRKTNHGAWTDGDSCNLSIGQGFLAVTPIQMAMMTATIANGGTLYKPRLIQAYRPPEDDSFTDAPIRKEGRMDWSQTALTAVRGGMHDVIMAKDGTGKQAAVEGLDFAGKTGTAEYWVMVNGKRKTKKHTWMIAFAPFDNPQYAVAFLIENGASGGRTVGPRLKILLSGLFEKLKSEGRVQS</sequence>
<protein>
    <submittedName>
        <fullName evidence="16">Penicillin-binding protein 2</fullName>
        <ecNumber evidence="16">3.4.16.4</ecNumber>
    </submittedName>
</protein>
<organism evidence="16 17">
    <name type="scientific">Tichowtungia aerotolerans</name>
    <dbReference type="NCBI Taxonomy" id="2697043"/>
    <lineage>
        <taxon>Bacteria</taxon>
        <taxon>Pseudomonadati</taxon>
        <taxon>Kiritimatiellota</taxon>
        <taxon>Tichowtungiia</taxon>
        <taxon>Tichowtungiales</taxon>
        <taxon>Tichowtungiaceae</taxon>
        <taxon>Tichowtungia</taxon>
    </lineage>
</organism>
<evidence type="ECO:0000256" key="4">
    <source>
        <dbReference type="ARBA" id="ARBA00022519"/>
    </source>
</evidence>
<keyword evidence="17" id="KW-1185">Reference proteome</keyword>
<evidence type="ECO:0000256" key="3">
    <source>
        <dbReference type="ARBA" id="ARBA00022475"/>
    </source>
</evidence>
<evidence type="ECO:0000256" key="11">
    <source>
        <dbReference type="ARBA" id="ARBA00022989"/>
    </source>
</evidence>
<evidence type="ECO:0000256" key="10">
    <source>
        <dbReference type="ARBA" id="ARBA00022984"/>
    </source>
</evidence>
<keyword evidence="9" id="KW-0133">Cell shape</keyword>
<keyword evidence="8 16" id="KW-0378">Hydrolase</keyword>
<feature type="domain" description="Penicillin-binding protein dimerisation" evidence="15">
    <location>
        <begin position="47"/>
        <end position="223"/>
    </location>
</feature>
<dbReference type="PANTHER" id="PTHR30627:SF2">
    <property type="entry name" value="PEPTIDOGLYCAN D,D-TRANSPEPTIDASE MRDA"/>
    <property type="match status" value="1"/>
</dbReference>
<dbReference type="GO" id="GO:0071555">
    <property type="term" value="P:cell wall organization"/>
    <property type="evidence" value="ECO:0007669"/>
    <property type="project" value="UniProtKB-KW"/>
</dbReference>
<evidence type="ECO:0000259" key="14">
    <source>
        <dbReference type="Pfam" id="PF00905"/>
    </source>
</evidence>
<dbReference type="InterPro" id="IPR036138">
    <property type="entry name" value="PBP_dimer_sf"/>
</dbReference>
<evidence type="ECO:0000259" key="15">
    <source>
        <dbReference type="Pfam" id="PF03717"/>
    </source>
</evidence>
<dbReference type="GO" id="GO:0009002">
    <property type="term" value="F:serine-type D-Ala-D-Ala carboxypeptidase activity"/>
    <property type="evidence" value="ECO:0007669"/>
    <property type="project" value="UniProtKB-EC"/>
</dbReference>
<dbReference type="InterPro" id="IPR017790">
    <property type="entry name" value="Penicillin-binding_protein_2"/>
</dbReference>
<evidence type="ECO:0000256" key="1">
    <source>
        <dbReference type="ARBA" id="ARBA00004167"/>
    </source>
</evidence>
<evidence type="ECO:0000256" key="7">
    <source>
        <dbReference type="ARBA" id="ARBA00022692"/>
    </source>
</evidence>
<dbReference type="KEGG" id="taer:GT409_13705"/>
<dbReference type="NCBIfam" id="TIGR03423">
    <property type="entry name" value="pbp2_mrdA"/>
    <property type="match status" value="1"/>
</dbReference>
<dbReference type="Gene3D" id="3.90.1310.10">
    <property type="entry name" value="Penicillin-binding protein 2a (Domain 2)"/>
    <property type="match status" value="1"/>
</dbReference>
<dbReference type="AlphaFoldDB" id="A0A6P1MEH7"/>
<keyword evidence="5 16" id="KW-0121">Carboxypeptidase</keyword>
<dbReference type="GO" id="GO:0005886">
    <property type="term" value="C:plasma membrane"/>
    <property type="evidence" value="ECO:0007669"/>
    <property type="project" value="UniProtKB-SubCell"/>
</dbReference>
<dbReference type="RefSeq" id="WP_160629625.1">
    <property type="nucleotide sequence ID" value="NZ_CP047593.1"/>
</dbReference>
<dbReference type="GO" id="GO:0006508">
    <property type="term" value="P:proteolysis"/>
    <property type="evidence" value="ECO:0007669"/>
    <property type="project" value="UniProtKB-KW"/>
</dbReference>
<keyword evidence="12" id="KW-0472">Membrane</keyword>
<name>A0A6P1MEH7_9BACT</name>
<dbReference type="GO" id="GO:0009252">
    <property type="term" value="P:peptidoglycan biosynthetic process"/>
    <property type="evidence" value="ECO:0007669"/>
    <property type="project" value="UniProtKB-KW"/>
</dbReference>
<proteinExistence type="predicted"/>
<keyword evidence="7" id="KW-0812">Transmembrane</keyword>
<dbReference type="GO" id="GO:0071972">
    <property type="term" value="F:peptidoglycan L,D-transpeptidase activity"/>
    <property type="evidence" value="ECO:0007669"/>
    <property type="project" value="TreeGrafter"/>
</dbReference>
<evidence type="ECO:0000256" key="12">
    <source>
        <dbReference type="ARBA" id="ARBA00023136"/>
    </source>
</evidence>
<keyword evidence="4" id="KW-0997">Cell inner membrane</keyword>
<dbReference type="GO" id="GO:0008360">
    <property type="term" value="P:regulation of cell shape"/>
    <property type="evidence" value="ECO:0007669"/>
    <property type="project" value="UniProtKB-KW"/>
</dbReference>
<evidence type="ECO:0000313" key="16">
    <source>
        <dbReference type="EMBL" id="QHI70448.1"/>
    </source>
</evidence>
<feature type="domain" description="Penicillin-binding protein transpeptidase" evidence="14">
    <location>
        <begin position="259"/>
        <end position="582"/>
    </location>
</feature>
<evidence type="ECO:0000256" key="6">
    <source>
        <dbReference type="ARBA" id="ARBA00022670"/>
    </source>
</evidence>
<dbReference type="Gene3D" id="3.40.710.10">
    <property type="entry name" value="DD-peptidase/beta-lactamase superfamily"/>
    <property type="match status" value="1"/>
</dbReference>
<dbReference type="EC" id="3.4.16.4" evidence="16"/>
<keyword evidence="13" id="KW-0961">Cell wall biogenesis/degradation</keyword>
<evidence type="ECO:0000256" key="9">
    <source>
        <dbReference type="ARBA" id="ARBA00022960"/>
    </source>
</evidence>
<dbReference type="InterPro" id="IPR005311">
    <property type="entry name" value="PBP_dimer"/>
</dbReference>
<accession>A0A6P1MEH7</accession>
<keyword evidence="10" id="KW-0573">Peptidoglycan synthesis</keyword>
<dbReference type="InterPro" id="IPR012338">
    <property type="entry name" value="Beta-lactam/transpept-like"/>
</dbReference>